<dbReference type="FunFam" id="3.40.30.10:FF:000013">
    <property type="entry name" value="Blast:Protein SCO1 homolog, mitochondrial"/>
    <property type="match status" value="1"/>
</dbReference>
<dbReference type="PANTHER" id="PTHR12151:SF25">
    <property type="entry name" value="LINALOOL DEHYDRATASE_ISOMERASE DOMAIN-CONTAINING PROTEIN"/>
    <property type="match status" value="1"/>
</dbReference>
<sequence>MPRRPVLIFAAVVLLIAAGLGSYAYLGRGTHAPQGSGTALVGGPFSLIDQDGRRVTERDFLGKYMLVFFGYTYCPDVCPTELQVMSAALDQLGPDASRIQPVFVSIDPARDTPEVLKAYVGNFGPRLMGLTGTPEEVAAIARAYRVYYTKAAGGSSSTDYLMDHSSIIYLMGPDGRFVRHMAYTTDAAKLAMELKETLRLSP</sequence>
<keyword evidence="2 3" id="KW-0186">Copper</keyword>
<comment type="caution">
    <text evidence="6">The sequence shown here is derived from an EMBL/GenBank/DDBJ whole genome shotgun (WGS) entry which is preliminary data.</text>
</comment>
<name>A0A2W2BNX1_9HYPH</name>
<reference evidence="7" key="1">
    <citation type="submission" date="2018-06" db="EMBL/GenBank/DDBJ databases">
        <title>Aestuariibacter litoralis strain KCTC 52945T.</title>
        <authorList>
            <person name="Li X."/>
            <person name="Salam N."/>
            <person name="Li J.-L."/>
            <person name="Chen Y.-M."/>
            <person name="Yang Z.-W."/>
            <person name="Zhang L.-Y."/>
            <person name="Han M.-X."/>
            <person name="Xiao M."/>
            <person name="Li W.-J."/>
        </authorList>
    </citation>
    <scope>NUCLEOTIDE SEQUENCE [LARGE SCALE GENOMIC DNA]</scope>
    <source>
        <strain evidence="7">KCTC 52945</strain>
    </source>
</reference>
<feature type="disulfide bond" description="Redox-active" evidence="4">
    <location>
        <begin position="74"/>
        <end position="78"/>
    </location>
</feature>
<proteinExistence type="inferred from homology"/>
<dbReference type="InterPro" id="IPR013766">
    <property type="entry name" value="Thioredoxin_domain"/>
</dbReference>
<evidence type="ECO:0000256" key="2">
    <source>
        <dbReference type="ARBA" id="ARBA00023008"/>
    </source>
</evidence>
<dbReference type="Gene3D" id="3.40.30.10">
    <property type="entry name" value="Glutaredoxin"/>
    <property type="match status" value="1"/>
</dbReference>
<evidence type="ECO:0000313" key="6">
    <source>
        <dbReference type="EMBL" id="PZF77497.1"/>
    </source>
</evidence>
<evidence type="ECO:0000256" key="4">
    <source>
        <dbReference type="PIRSR" id="PIRSR603782-2"/>
    </source>
</evidence>
<dbReference type="PANTHER" id="PTHR12151">
    <property type="entry name" value="ELECTRON TRANSPORT PROTIN SCO1/SENC FAMILY MEMBER"/>
    <property type="match status" value="1"/>
</dbReference>
<protein>
    <submittedName>
        <fullName evidence="6">SCO family protein</fullName>
    </submittedName>
</protein>
<gene>
    <name evidence="6" type="ORF">DK847_09280</name>
</gene>
<evidence type="ECO:0000256" key="1">
    <source>
        <dbReference type="ARBA" id="ARBA00010996"/>
    </source>
</evidence>
<dbReference type="PROSITE" id="PS51352">
    <property type="entry name" value="THIOREDOXIN_2"/>
    <property type="match status" value="1"/>
</dbReference>
<keyword evidence="7" id="KW-1185">Reference proteome</keyword>
<organism evidence="6 7">
    <name type="scientific">Aestuariivirga litoralis</name>
    <dbReference type="NCBI Taxonomy" id="2650924"/>
    <lineage>
        <taxon>Bacteria</taxon>
        <taxon>Pseudomonadati</taxon>
        <taxon>Pseudomonadota</taxon>
        <taxon>Alphaproteobacteria</taxon>
        <taxon>Hyphomicrobiales</taxon>
        <taxon>Aestuariivirgaceae</taxon>
        <taxon>Aestuariivirga</taxon>
    </lineage>
</organism>
<dbReference type="InterPro" id="IPR003782">
    <property type="entry name" value="SCO1/SenC"/>
</dbReference>
<feature type="domain" description="Thioredoxin" evidence="5">
    <location>
        <begin position="26"/>
        <end position="199"/>
    </location>
</feature>
<feature type="binding site" evidence="3">
    <location>
        <position position="78"/>
    </location>
    <ligand>
        <name>Cu cation</name>
        <dbReference type="ChEBI" id="CHEBI:23378"/>
    </ligand>
</feature>
<dbReference type="SUPFAM" id="SSF52833">
    <property type="entry name" value="Thioredoxin-like"/>
    <property type="match status" value="1"/>
</dbReference>
<dbReference type="InterPro" id="IPR036249">
    <property type="entry name" value="Thioredoxin-like_sf"/>
</dbReference>
<dbReference type="GO" id="GO:0046872">
    <property type="term" value="F:metal ion binding"/>
    <property type="evidence" value="ECO:0007669"/>
    <property type="project" value="UniProtKB-KW"/>
</dbReference>
<dbReference type="EMBL" id="QKVK01000003">
    <property type="protein sequence ID" value="PZF77497.1"/>
    <property type="molecule type" value="Genomic_DNA"/>
</dbReference>
<dbReference type="Proteomes" id="UP000248795">
    <property type="component" value="Unassembled WGS sequence"/>
</dbReference>
<dbReference type="AlphaFoldDB" id="A0A2W2BNX1"/>
<dbReference type="CDD" id="cd02968">
    <property type="entry name" value="SCO"/>
    <property type="match status" value="1"/>
</dbReference>
<comment type="similarity">
    <text evidence="1">Belongs to the SCO1/2 family.</text>
</comment>
<evidence type="ECO:0000256" key="3">
    <source>
        <dbReference type="PIRSR" id="PIRSR603782-1"/>
    </source>
</evidence>
<evidence type="ECO:0000313" key="7">
    <source>
        <dbReference type="Proteomes" id="UP000248795"/>
    </source>
</evidence>
<dbReference type="Pfam" id="PF02630">
    <property type="entry name" value="SCO1-SenC"/>
    <property type="match status" value="1"/>
</dbReference>
<evidence type="ECO:0000259" key="5">
    <source>
        <dbReference type="PROSITE" id="PS51352"/>
    </source>
</evidence>
<feature type="binding site" evidence="3">
    <location>
        <position position="74"/>
    </location>
    <ligand>
        <name>Cu cation</name>
        <dbReference type="ChEBI" id="CHEBI:23378"/>
    </ligand>
</feature>
<feature type="binding site" evidence="3">
    <location>
        <position position="164"/>
    </location>
    <ligand>
        <name>Cu cation</name>
        <dbReference type="ChEBI" id="CHEBI:23378"/>
    </ligand>
</feature>
<keyword evidence="4" id="KW-1015">Disulfide bond</keyword>
<keyword evidence="3" id="KW-0479">Metal-binding</keyword>
<accession>A0A2W2BNX1</accession>
<dbReference type="RefSeq" id="WP_111197986.1">
    <property type="nucleotide sequence ID" value="NZ_QKVK01000003.1"/>
</dbReference>